<keyword evidence="8" id="KW-1185">Reference proteome</keyword>
<dbReference type="EMBL" id="BDQX01000099">
    <property type="protein sequence ID" value="GBG07650.1"/>
    <property type="molecule type" value="Genomic_DNA"/>
</dbReference>
<evidence type="ECO:0000256" key="1">
    <source>
        <dbReference type="ARBA" id="ARBA00023015"/>
    </source>
</evidence>
<dbReference type="GO" id="GO:0043565">
    <property type="term" value="F:sequence-specific DNA binding"/>
    <property type="evidence" value="ECO:0007669"/>
    <property type="project" value="InterPro"/>
</dbReference>
<evidence type="ECO:0000256" key="4">
    <source>
        <dbReference type="PROSITE-ProRule" id="PRU00169"/>
    </source>
</evidence>
<dbReference type="PRINTS" id="PR00032">
    <property type="entry name" value="HTHARAC"/>
</dbReference>
<dbReference type="Gene3D" id="1.10.10.60">
    <property type="entry name" value="Homeodomain-like"/>
    <property type="match status" value="2"/>
</dbReference>
<dbReference type="AlphaFoldDB" id="A0A2R5ELW0"/>
<dbReference type="SUPFAM" id="SSF52172">
    <property type="entry name" value="CheY-like"/>
    <property type="match status" value="1"/>
</dbReference>
<comment type="caution">
    <text evidence="7">The sequence shown here is derived from an EMBL/GenBank/DDBJ whole genome shotgun (WGS) entry which is preliminary data.</text>
</comment>
<feature type="domain" description="HTH araC/xylS-type" evidence="5">
    <location>
        <begin position="409"/>
        <end position="507"/>
    </location>
</feature>
<dbReference type="PANTHER" id="PTHR43280">
    <property type="entry name" value="ARAC-FAMILY TRANSCRIPTIONAL REGULATOR"/>
    <property type="match status" value="1"/>
</dbReference>
<proteinExistence type="predicted"/>
<dbReference type="SMART" id="SM00342">
    <property type="entry name" value="HTH_ARAC"/>
    <property type="match status" value="1"/>
</dbReference>
<dbReference type="PROSITE" id="PS01124">
    <property type="entry name" value="HTH_ARAC_FAMILY_2"/>
    <property type="match status" value="1"/>
</dbReference>
<feature type="modified residue" description="4-aspartylphosphate" evidence="4">
    <location>
        <position position="56"/>
    </location>
</feature>
<evidence type="ECO:0000259" key="6">
    <source>
        <dbReference type="PROSITE" id="PS50110"/>
    </source>
</evidence>
<keyword evidence="2 7" id="KW-0238">DNA-binding</keyword>
<dbReference type="PANTHER" id="PTHR43280:SF28">
    <property type="entry name" value="HTH-TYPE TRANSCRIPTIONAL ACTIVATOR RHAS"/>
    <property type="match status" value="1"/>
</dbReference>
<evidence type="ECO:0000256" key="3">
    <source>
        <dbReference type="ARBA" id="ARBA00023163"/>
    </source>
</evidence>
<dbReference type="Proteomes" id="UP000245202">
    <property type="component" value="Unassembled WGS sequence"/>
</dbReference>
<dbReference type="GO" id="GO:0000160">
    <property type="term" value="P:phosphorelay signal transduction system"/>
    <property type="evidence" value="ECO:0007669"/>
    <property type="project" value="InterPro"/>
</dbReference>
<evidence type="ECO:0000256" key="2">
    <source>
        <dbReference type="ARBA" id="ARBA00023125"/>
    </source>
</evidence>
<dbReference type="SUPFAM" id="SSF46689">
    <property type="entry name" value="Homeodomain-like"/>
    <property type="match status" value="2"/>
</dbReference>
<dbReference type="InterPro" id="IPR011006">
    <property type="entry name" value="CheY-like_superfamily"/>
</dbReference>
<dbReference type="PROSITE" id="PS00041">
    <property type="entry name" value="HTH_ARAC_FAMILY_1"/>
    <property type="match status" value="1"/>
</dbReference>
<accession>A0A2R5ELW0</accession>
<keyword evidence="4" id="KW-0597">Phosphoprotein</keyword>
<dbReference type="PROSITE" id="PS50110">
    <property type="entry name" value="RESPONSE_REGULATORY"/>
    <property type="match status" value="1"/>
</dbReference>
<keyword evidence="3" id="KW-0804">Transcription</keyword>
<dbReference type="InterPro" id="IPR018060">
    <property type="entry name" value="HTH_AraC"/>
</dbReference>
<dbReference type="Gene3D" id="3.40.50.2300">
    <property type="match status" value="1"/>
</dbReference>
<dbReference type="InterPro" id="IPR020449">
    <property type="entry name" value="Tscrpt_reg_AraC-type_HTH"/>
</dbReference>
<keyword evidence="1" id="KW-0805">Transcription regulation</keyword>
<name>A0A2R5ELW0_9BACL</name>
<dbReference type="SMART" id="SM00448">
    <property type="entry name" value="REC"/>
    <property type="match status" value="1"/>
</dbReference>
<organism evidence="7 8">
    <name type="scientific">Paenibacillus agaridevorans</name>
    <dbReference type="NCBI Taxonomy" id="171404"/>
    <lineage>
        <taxon>Bacteria</taxon>
        <taxon>Bacillati</taxon>
        <taxon>Bacillota</taxon>
        <taxon>Bacilli</taxon>
        <taxon>Bacillales</taxon>
        <taxon>Paenibacillaceae</taxon>
        <taxon>Paenibacillus</taxon>
    </lineage>
</organism>
<dbReference type="InterPro" id="IPR009057">
    <property type="entry name" value="Homeodomain-like_sf"/>
</dbReference>
<reference evidence="7 8" key="1">
    <citation type="submission" date="2017-08" db="EMBL/GenBank/DDBJ databases">
        <title>Substantial Increase in Enzyme Production by Combined Drug-Resistance Mutations in Paenibacillus agaridevorans.</title>
        <authorList>
            <person name="Tanaka Y."/>
            <person name="Funane K."/>
            <person name="Hosaka T."/>
            <person name="Shiwa Y."/>
            <person name="Fujita N."/>
            <person name="Miyazaki T."/>
            <person name="Yoshikawa H."/>
            <person name="Murakami K."/>
            <person name="Kasahara K."/>
            <person name="Inaoka T."/>
            <person name="Hiraga Y."/>
            <person name="Ochi K."/>
        </authorList>
    </citation>
    <scope>NUCLEOTIDE SEQUENCE [LARGE SCALE GENOMIC DNA]</scope>
    <source>
        <strain evidence="7 8">T-3040</strain>
    </source>
</reference>
<evidence type="ECO:0000313" key="8">
    <source>
        <dbReference type="Proteomes" id="UP000245202"/>
    </source>
</evidence>
<dbReference type="Pfam" id="PF12833">
    <property type="entry name" value="HTH_18"/>
    <property type="match status" value="1"/>
</dbReference>
<sequence>MKGKLFIAEDQPNFRKGLLKLAGKRPADWVVTGEATNGRDALFMMEQSVPDLLLTDIRMPHIDGLQLTEEIRSRGWLTKIVIVTGFKDFSYAQSAVKFGVQDFITKPCVETDILSVLDRIYVQLIQESQTQLSVEGWRSQHEDSELRSAIMGLPCNGEEVEALLKRMKQCELHILRIPTFFPTEKHYSDQDVPLLQFAFANIAGEHLIRWFPGSFRLFPLNASEWALLVDRSSSRSDMFPSWQQILADSVHHYLGLTLEFSEQGLCATTKELYQGYRRYCNEGRRDHSSASESLLNQTALYEKEREIITWLMSEDNSRLGQELQEQAVRISRLPPQAAKIEALLLVAAILRLVQVQFPEWQMTVRSIEWDVVYQCVTSEDITAWLQGYIDEFLQSHNTWLASKNDNSVKQAIRFIEEAYMGVCGLAEVAAHVHLNPSYFSKLFKKETGEGVIGYIQKLRVQKAKLLLKSTDMKIFEIAEATGFNDSNYFTHMFNRIAGVSPKEYRKQMVDP</sequence>
<evidence type="ECO:0000313" key="7">
    <source>
        <dbReference type="EMBL" id="GBG07650.1"/>
    </source>
</evidence>
<dbReference type="RefSeq" id="WP_108992685.1">
    <property type="nucleotide sequence ID" value="NZ_BDQX01000099.1"/>
</dbReference>
<dbReference type="Pfam" id="PF00072">
    <property type="entry name" value="Response_reg"/>
    <property type="match status" value="1"/>
</dbReference>
<feature type="domain" description="Response regulatory" evidence="6">
    <location>
        <begin position="4"/>
        <end position="121"/>
    </location>
</feature>
<dbReference type="InterPro" id="IPR001789">
    <property type="entry name" value="Sig_transdc_resp-reg_receiver"/>
</dbReference>
<dbReference type="InterPro" id="IPR018062">
    <property type="entry name" value="HTH_AraC-typ_CS"/>
</dbReference>
<dbReference type="CDD" id="cd17536">
    <property type="entry name" value="REC_YesN-like"/>
    <property type="match status" value="1"/>
</dbReference>
<dbReference type="GO" id="GO:0003700">
    <property type="term" value="F:DNA-binding transcription factor activity"/>
    <property type="evidence" value="ECO:0007669"/>
    <property type="project" value="InterPro"/>
</dbReference>
<evidence type="ECO:0000259" key="5">
    <source>
        <dbReference type="PROSITE" id="PS01124"/>
    </source>
</evidence>
<gene>
    <name evidence="7" type="ORF">PAT3040_02206</name>
</gene>
<protein>
    <submittedName>
        <fullName evidence="7">DNA-binding response regulator</fullName>
    </submittedName>
</protein>